<gene>
    <name evidence="11" type="primary">rpfC_2</name>
    <name evidence="11" type="ORF">ENKNEFLB_03687</name>
</gene>
<evidence type="ECO:0000256" key="5">
    <source>
        <dbReference type="ARBA" id="ARBA00022777"/>
    </source>
</evidence>
<dbReference type="PANTHER" id="PTHR45339:SF1">
    <property type="entry name" value="HYBRID SIGNAL TRANSDUCTION HISTIDINE KINASE J"/>
    <property type="match status" value="1"/>
</dbReference>
<keyword evidence="5" id="KW-0418">Kinase</keyword>
<dbReference type="SUPFAM" id="SSF52172">
    <property type="entry name" value="CheY-like"/>
    <property type="match status" value="1"/>
</dbReference>
<reference evidence="11 12" key="1">
    <citation type="submission" date="2021-05" db="EMBL/GenBank/DDBJ databases">
        <title>Complete genome of Nocardioides aquaticus KCTC 9944T isolated from meromictic and hypersaline Ekho Lake, Antarctica.</title>
        <authorList>
            <person name="Hwang K."/>
            <person name="Kim K.M."/>
            <person name="Choe H."/>
        </authorList>
    </citation>
    <scope>NUCLEOTIDE SEQUENCE [LARGE SCALE GENOMIC DNA]</scope>
    <source>
        <strain evidence="11 12">KCTC 9944</strain>
    </source>
</reference>
<feature type="domain" description="Response regulatory" evidence="10">
    <location>
        <begin position="596"/>
        <end position="713"/>
    </location>
</feature>
<dbReference type="CDD" id="cd00082">
    <property type="entry name" value="HisKA"/>
    <property type="match status" value="1"/>
</dbReference>
<dbReference type="InterPro" id="IPR003594">
    <property type="entry name" value="HATPase_dom"/>
</dbReference>
<dbReference type="SUPFAM" id="SSF47384">
    <property type="entry name" value="Homodimeric domain of signal transducing histidine kinase"/>
    <property type="match status" value="1"/>
</dbReference>
<feature type="modified residue" description="4-aspartylphosphate" evidence="7">
    <location>
        <position position="645"/>
    </location>
</feature>
<dbReference type="Pfam" id="PF00512">
    <property type="entry name" value="HisKA"/>
    <property type="match status" value="1"/>
</dbReference>
<evidence type="ECO:0000256" key="2">
    <source>
        <dbReference type="ARBA" id="ARBA00004236"/>
    </source>
</evidence>
<evidence type="ECO:0000256" key="4">
    <source>
        <dbReference type="ARBA" id="ARBA00022553"/>
    </source>
</evidence>
<accession>A0ABX8EL73</accession>
<feature type="transmembrane region" description="Helical" evidence="8">
    <location>
        <begin position="292"/>
        <end position="312"/>
    </location>
</feature>
<dbReference type="SMART" id="SM00388">
    <property type="entry name" value="HisKA"/>
    <property type="match status" value="1"/>
</dbReference>
<keyword evidence="12" id="KW-1185">Reference proteome</keyword>
<feature type="transmembrane region" description="Helical" evidence="8">
    <location>
        <begin position="134"/>
        <end position="153"/>
    </location>
</feature>
<dbReference type="SMART" id="SM00448">
    <property type="entry name" value="REC"/>
    <property type="match status" value="1"/>
</dbReference>
<dbReference type="GO" id="GO:0004673">
    <property type="term" value="F:protein histidine kinase activity"/>
    <property type="evidence" value="ECO:0007669"/>
    <property type="project" value="UniProtKB-EC"/>
</dbReference>
<dbReference type="InterPro" id="IPR011006">
    <property type="entry name" value="CheY-like_superfamily"/>
</dbReference>
<dbReference type="PRINTS" id="PR00344">
    <property type="entry name" value="BCTRLSENSOR"/>
</dbReference>
<dbReference type="InterPro" id="IPR004358">
    <property type="entry name" value="Sig_transdc_His_kin-like_C"/>
</dbReference>
<feature type="domain" description="Histidine kinase" evidence="9">
    <location>
        <begin position="348"/>
        <end position="569"/>
    </location>
</feature>
<dbReference type="InterPro" id="IPR036890">
    <property type="entry name" value="HATPase_C_sf"/>
</dbReference>
<dbReference type="Pfam" id="PF00072">
    <property type="entry name" value="Response_reg"/>
    <property type="match status" value="1"/>
</dbReference>
<keyword evidence="8" id="KW-0812">Transmembrane</keyword>
<evidence type="ECO:0000313" key="12">
    <source>
        <dbReference type="Proteomes" id="UP000679307"/>
    </source>
</evidence>
<feature type="transmembrane region" description="Helical" evidence="8">
    <location>
        <begin position="102"/>
        <end position="122"/>
    </location>
</feature>
<dbReference type="SMART" id="SM00387">
    <property type="entry name" value="HATPase_c"/>
    <property type="match status" value="1"/>
</dbReference>
<dbReference type="CDD" id="cd17546">
    <property type="entry name" value="REC_hyHK_CKI1_RcsC-like"/>
    <property type="match status" value="1"/>
</dbReference>
<dbReference type="SUPFAM" id="SSF55874">
    <property type="entry name" value="ATPase domain of HSP90 chaperone/DNA topoisomerase II/histidine kinase"/>
    <property type="match status" value="1"/>
</dbReference>
<comment type="catalytic activity">
    <reaction evidence="1">
        <text>ATP + protein L-histidine = ADP + protein N-phospho-L-histidine.</text>
        <dbReference type="EC" id="2.7.13.3"/>
    </reaction>
</comment>
<evidence type="ECO:0000256" key="8">
    <source>
        <dbReference type="SAM" id="Phobius"/>
    </source>
</evidence>
<dbReference type="PROSITE" id="PS50109">
    <property type="entry name" value="HIS_KIN"/>
    <property type="match status" value="1"/>
</dbReference>
<dbReference type="CDD" id="cd16922">
    <property type="entry name" value="HATPase_EvgS-ArcB-TorS-like"/>
    <property type="match status" value="1"/>
</dbReference>
<dbReference type="Pfam" id="PF02518">
    <property type="entry name" value="HATPase_c"/>
    <property type="match status" value="1"/>
</dbReference>
<feature type="transmembrane region" description="Helical" evidence="8">
    <location>
        <begin position="173"/>
        <end position="189"/>
    </location>
</feature>
<dbReference type="PANTHER" id="PTHR45339">
    <property type="entry name" value="HYBRID SIGNAL TRANSDUCTION HISTIDINE KINASE J"/>
    <property type="match status" value="1"/>
</dbReference>
<dbReference type="Gene3D" id="1.10.287.130">
    <property type="match status" value="1"/>
</dbReference>
<evidence type="ECO:0000256" key="7">
    <source>
        <dbReference type="PROSITE-ProRule" id="PRU00169"/>
    </source>
</evidence>
<evidence type="ECO:0000259" key="10">
    <source>
        <dbReference type="PROSITE" id="PS50110"/>
    </source>
</evidence>
<feature type="transmembrane region" description="Helical" evidence="8">
    <location>
        <begin position="268"/>
        <end position="286"/>
    </location>
</feature>
<dbReference type="RefSeq" id="WP_214056669.1">
    <property type="nucleotide sequence ID" value="NZ_BAAAHS010000053.1"/>
</dbReference>
<evidence type="ECO:0000256" key="3">
    <source>
        <dbReference type="ARBA" id="ARBA00012438"/>
    </source>
</evidence>
<feature type="transmembrane region" description="Helical" evidence="8">
    <location>
        <begin position="196"/>
        <end position="216"/>
    </location>
</feature>
<evidence type="ECO:0000259" key="9">
    <source>
        <dbReference type="PROSITE" id="PS50109"/>
    </source>
</evidence>
<keyword evidence="4 7" id="KW-0597">Phosphoprotein</keyword>
<feature type="transmembrane region" description="Helical" evidence="8">
    <location>
        <begin position="71"/>
        <end position="90"/>
    </location>
</feature>
<keyword evidence="8" id="KW-0472">Membrane</keyword>
<evidence type="ECO:0000313" key="11">
    <source>
        <dbReference type="EMBL" id="QVT81279.1"/>
    </source>
</evidence>
<dbReference type="InterPro" id="IPR005467">
    <property type="entry name" value="His_kinase_dom"/>
</dbReference>
<dbReference type="PROSITE" id="PS50110">
    <property type="entry name" value="RESPONSE_REGULATORY"/>
    <property type="match status" value="1"/>
</dbReference>
<dbReference type="Proteomes" id="UP000679307">
    <property type="component" value="Chromosome"/>
</dbReference>
<dbReference type="Gene3D" id="3.30.565.10">
    <property type="entry name" value="Histidine kinase-like ATPase, C-terminal domain"/>
    <property type="match status" value="1"/>
</dbReference>
<keyword evidence="11" id="KW-0808">Transferase</keyword>
<evidence type="ECO:0000256" key="1">
    <source>
        <dbReference type="ARBA" id="ARBA00000085"/>
    </source>
</evidence>
<name>A0ABX8EL73_9ACTN</name>
<dbReference type="EMBL" id="CP075371">
    <property type="protein sequence ID" value="QVT81279.1"/>
    <property type="molecule type" value="Genomic_DNA"/>
</dbReference>
<keyword evidence="8" id="KW-1133">Transmembrane helix</keyword>
<dbReference type="EC" id="2.7.13.3" evidence="3"/>
<dbReference type="Gene3D" id="3.40.50.2300">
    <property type="match status" value="1"/>
</dbReference>
<keyword evidence="6" id="KW-0902">Two-component regulatory system</keyword>
<evidence type="ECO:0000256" key="6">
    <source>
        <dbReference type="ARBA" id="ARBA00023012"/>
    </source>
</evidence>
<organism evidence="11 12">
    <name type="scientific">Nocardioides aquaticus</name>
    <dbReference type="NCBI Taxonomy" id="160826"/>
    <lineage>
        <taxon>Bacteria</taxon>
        <taxon>Bacillati</taxon>
        <taxon>Actinomycetota</taxon>
        <taxon>Actinomycetes</taxon>
        <taxon>Propionibacteriales</taxon>
        <taxon>Nocardioidaceae</taxon>
        <taxon>Nocardioides</taxon>
    </lineage>
</organism>
<proteinExistence type="predicted"/>
<feature type="transmembrane region" description="Helical" evidence="8">
    <location>
        <begin position="42"/>
        <end position="59"/>
    </location>
</feature>
<sequence length="724" mass="76198">MARTRTSRRRPPVVLPVLLALAVAVAALRVTLDAGGGVRVDLGYLTVMVGAAVVAGAHVRRHRCPLRSPAGLVTAALAATGLGEVLWYAAWWRGGVDPGAGVHDLLFLLAYPLLAAVLLGAIRATDGGRLHAETAIDAATMVTVCLLLLWELVVADIVGSDEPVLERLFTSGYPVLDALLLGLVLRVAWQRRTRAVVGLPLAVGIAAMLVSDLGYTVSFGVPTPVLDLGWMAGSVAMAWAVLAPTPVVPEVLEAPGAGSLGGQGSATARLSIAVLPLLVPTLVLGLHEVRGAPSPVWTVVLGSTALAALAFARTYLLLREQQGAAVALAAARDAAQDASRTKSAFLATMSHEIRTPMNGVTGLTELLLSTDLDDRQREYARGVETAGRALLGLIDDVLDFSKVEAGRVELESVAFSVAEVVDDVAQTAALDPRARGLDLLAYVAPDVPPLLRGDPGRIRQVLLNLVSNAVKFTPEGEVVVSVHLAGGPASRPLVRMEVRDTGVGLDPASQDRLFEPFSQADSSTTRRYGGTGLGLAICRGLAEQMGGRTGVESTLGEGSTFWFTVPLDRMPDPEVPAVGDPAGAPPEPVRPRCAATVLVAEDSEINQLVAEGMLRRLGCTVEIAENGLLALEALAARRFDLVLMDCQMPELDGYDATTELRRREGDGARTPVVAMTASVTSEERERCQLVGMDDFVAKPVTLAALSSALERWVAARDDLDDRQS</sequence>
<dbReference type="InterPro" id="IPR003661">
    <property type="entry name" value="HisK_dim/P_dom"/>
</dbReference>
<protein>
    <recommendedName>
        <fullName evidence="3">histidine kinase</fullName>
        <ecNumber evidence="3">2.7.13.3</ecNumber>
    </recommendedName>
</protein>
<dbReference type="InterPro" id="IPR001789">
    <property type="entry name" value="Sig_transdc_resp-reg_receiver"/>
</dbReference>
<dbReference type="InterPro" id="IPR036097">
    <property type="entry name" value="HisK_dim/P_sf"/>
</dbReference>
<comment type="subcellular location">
    <subcellularLocation>
        <location evidence="2">Cell membrane</location>
    </subcellularLocation>
</comment>